<keyword evidence="1" id="KW-0812">Transmembrane</keyword>
<keyword evidence="1" id="KW-1133">Transmembrane helix</keyword>
<reference evidence="2 3" key="1">
    <citation type="submission" date="2017-09" db="EMBL/GenBank/DDBJ databases">
        <title>WGS assembly of Aquilegia coerulea Goldsmith.</title>
        <authorList>
            <person name="Hodges S."/>
            <person name="Kramer E."/>
            <person name="Nordborg M."/>
            <person name="Tomkins J."/>
            <person name="Borevitz J."/>
            <person name="Derieg N."/>
            <person name="Yan J."/>
            <person name="Mihaltcheva S."/>
            <person name="Hayes R.D."/>
            <person name="Rokhsar D."/>
        </authorList>
    </citation>
    <scope>NUCLEOTIDE SEQUENCE [LARGE SCALE GENOMIC DNA]</scope>
    <source>
        <strain evidence="3">cv. Goldsmith</strain>
    </source>
</reference>
<dbReference type="InParanoid" id="A0A2G5C4F1"/>
<keyword evidence="1" id="KW-0472">Membrane</keyword>
<sequence length="103" mass="12247">MNRKRKRWRQLLVICILQNFEVTVLIPILLGSSDQPPSWMVHKQLRPHWGMFLLHGLTIHINFLIVPRAISSLYFRVLKDYWLESLNVENIVFLFDEESESGD</sequence>
<organism evidence="2 3">
    <name type="scientific">Aquilegia coerulea</name>
    <name type="common">Rocky mountain columbine</name>
    <dbReference type="NCBI Taxonomy" id="218851"/>
    <lineage>
        <taxon>Eukaryota</taxon>
        <taxon>Viridiplantae</taxon>
        <taxon>Streptophyta</taxon>
        <taxon>Embryophyta</taxon>
        <taxon>Tracheophyta</taxon>
        <taxon>Spermatophyta</taxon>
        <taxon>Magnoliopsida</taxon>
        <taxon>Ranunculales</taxon>
        <taxon>Ranunculaceae</taxon>
        <taxon>Thalictroideae</taxon>
        <taxon>Aquilegia</taxon>
    </lineage>
</organism>
<dbReference type="AlphaFoldDB" id="A0A2G5C4F1"/>
<feature type="transmembrane region" description="Helical" evidence="1">
    <location>
        <begin position="12"/>
        <end position="30"/>
    </location>
</feature>
<keyword evidence="3" id="KW-1185">Reference proteome</keyword>
<protein>
    <submittedName>
        <fullName evidence="2">Uncharacterized protein</fullName>
    </submittedName>
</protein>
<dbReference type="EMBL" id="KZ305113">
    <property type="protein sequence ID" value="PIA26146.1"/>
    <property type="molecule type" value="Genomic_DNA"/>
</dbReference>
<feature type="transmembrane region" description="Helical" evidence="1">
    <location>
        <begin position="50"/>
        <end position="70"/>
    </location>
</feature>
<evidence type="ECO:0000313" key="3">
    <source>
        <dbReference type="Proteomes" id="UP000230069"/>
    </source>
</evidence>
<evidence type="ECO:0000313" key="2">
    <source>
        <dbReference type="EMBL" id="PIA26146.1"/>
    </source>
</evidence>
<accession>A0A2G5C4F1</accession>
<gene>
    <name evidence="2" type="ORF">AQUCO_09600004v1</name>
</gene>
<proteinExistence type="predicted"/>
<evidence type="ECO:0000256" key="1">
    <source>
        <dbReference type="SAM" id="Phobius"/>
    </source>
</evidence>
<name>A0A2G5C4F1_AQUCA</name>
<dbReference type="Proteomes" id="UP000230069">
    <property type="component" value="Unassembled WGS sequence"/>
</dbReference>